<gene>
    <name evidence="1" type="ORF">ILUMI_02640</name>
</gene>
<evidence type="ECO:0000313" key="1">
    <source>
        <dbReference type="EMBL" id="KAF2903567.1"/>
    </source>
</evidence>
<dbReference type="EMBL" id="VTPC01000996">
    <property type="protein sequence ID" value="KAF2903567.1"/>
    <property type="molecule type" value="Genomic_DNA"/>
</dbReference>
<accession>A0A8K0GJ42</accession>
<dbReference type="AlphaFoldDB" id="A0A8K0GJ42"/>
<proteinExistence type="predicted"/>
<evidence type="ECO:0000313" key="2">
    <source>
        <dbReference type="Proteomes" id="UP000801492"/>
    </source>
</evidence>
<comment type="caution">
    <text evidence="1">The sequence shown here is derived from an EMBL/GenBank/DDBJ whole genome shotgun (WGS) entry which is preliminary data.</text>
</comment>
<keyword evidence="2" id="KW-1185">Reference proteome</keyword>
<organism evidence="1 2">
    <name type="scientific">Ignelater luminosus</name>
    <name type="common">Cucubano</name>
    <name type="synonym">Pyrophorus luminosus</name>
    <dbReference type="NCBI Taxonomy" id="2038154"/>
    <lineage>
        <taxon>Eukaryota</taxon>
        <taxon>Metazoa</taxon>
        <taxon>Ecdysozoa</taxon>
        <taxon>Arthropoda</taxon>
        <taxon>Hexapoda</taxon>
        <taxon>Insecta</taxon>
        <taxon>Pterygota</taxon>
        <taxon>Neoptera</taxon>
        <taxon>Endopterygota</taxon>
        <taxon>Coleoptera</taxon>
        <taxon>Polyphaga</taxon>
        <taxon>Elateriformia</taxon>
        <taxon>Elateroidea</taxon>
        <taxon>Elateridae</taxon>
        <taxon>Agrypninae</taxon>
        <taxon>Pyrophorini</taxon>
        <taxon>Ignelater</taxon>
    </lineage>
</organism>
<sequence length="92" mass="10461">MVKSNNFEEQEESPIRIILDVRDQQLQERLLGKGVTNLETTERICGVTKIQARDLQGEKVDAIRNEQKSIRSTSGCGKNIENVEKVRMNMTA</sequence>
<dbReference type="Proteomes" id="UP000801492">
    <property type="component" value="Unassembled WGS sequence"/>
</dbReference>
<protein>
    <submittedName>
        <fullName evidence="1">Uncharacterized protein</fullName>
    </submittedName>
</protein>
<name>A0A8K0GJ42_IGNLU</name>
<reference evidence="1" key="1">
    <citation type="submission" date="2019-08" db="EMBL/GenBank/DDBJ databases">
        <title>The genome of the North American firefly Photinus pyralis.</title>
        <authorList>
            <consortium name="Photinus pyralis genome working group"/>
            <person name="Fallon T.R."/>
            <person name="Sander Lower S.E."/>
            <person name="Weng J.-K."/>
        </authorList>
    </citation>
    <scope>NUCLEOTIDE SEQUENCE</scope>
    <source>
        <strain evidence="1">TRF0915ILg1</strain>
        <tissue evidence="1">Whole body</tissue>
    </source>
</reference>